<evidence type="ECO:0000313" key="3">
    <source>
        <dbReference type="Proteomes" id="UP001202328"/>
    </source>
</evidence>
<dbReference type="Proteomes" id="UP001202328">
    <property type="component" value="Unassembled WGS sequence"/>
</dbReference>
<feature type="compositionally biased region" description="Acidic residues" evidence="1">
    <location>
        <begin position="167"/>
        <end position="197"/>
    </location>
</feature>
<feature type="compositionally biased region" description="Basic residues" evidence="1">
    <location>
        <begin position="27"/>
        <end position="43"/>
    </location>
</feature>
<gene>
    <name evidence="2" type="ORF">MKW98_003024</name>
</gene>
<dbReference type="AlphaFoldDB" id="A0AAD4THE7"/>
<name>A0AAD4THE7_9MAGN</name>
<accession>A0AAD4THE7</accession>
<feature type="compositionally biased region" description="Basic and acidic residues" evidence="1">
    <location>
        <begin position="44"/>
        <end position="54"/>
    </location>
</feature>
<keyword evidence="3" id="KW-1185">Reference proteome</keyword>
<comment type="caution">
    <text evidence="2">The sequence shown here is derived from an EMBL/GenBank/DDBJ whole genome shotgun (WGS) entry which is preliminary data.</text>
</comment>
<evidence type="ECO:0000313" key="2">
    <source>
        <dbReference type="EMBL" id="KAI3960525.1"/>
    </source>
</evidence>
<feature type="region of interest" description="Disordered" evidence="1">
    <location>
        <begin position="1"/>
        <end position="139"/>
    </location>
</feature>
<feature type="compositionally biased region" description="Basic and acidic residues" evidence="1">
    <location>
        <begin position="1"/>
        <end position="12"/>
    </location>
</feature>
<evidence type="ECO:0000256" key="1">
    <source>
        <dbReference type="SAM" id="MobiDB-lite"/>
    </source>
</evidence>
<feature type="region of interest" description="Disordered" evidence="1">
    <location>
        <begin position="167"/>
        <end position="225"/>
    </location>
</feature>
<organism evidence="2 3">
    <name type="scientific">Papaver atlanticum</name>
    <dbReference type="NCBI Taxonomy" id="357466"/>
    <lineage>
        <taxon>Eukaryota</taxon>
        <taxon>Viridiplantae</taxon>
        <taxon>Streptophyta</taxon>
        <taxon>Embryophyta</taxon>
        <taxon>Tracheophyta</taxon>
        <taxon>Spermatophyta</taxon>
        <taxon>Magnoliopsida</taxon>
        <taxon>Ranunculales</taxon>
        <taxon>Papaveraceae</taxon>
        <taxon>Papaveroideae</taxon>
        <taxon>Papaver</taxon>
    </lineage>
</organism>
<sequence length="354" mass="40331">MVNKKVNNEAKSNKSVPSPKKIILKDKSKKSHDKQTPKKKKKSLEHPDSGESPRRSSPRFKNTLEEPHDAEKTIQNSSEEPHNAENTTSTRSSPRKTKSAVELAAEKKSSVEPEQSQPLQSISGASQAAPSSKVVDKQKSAKRILYIGPCPNVQLRNLNDTFSDLQDDEQDKVDEQEEKENEEVENEDKENENDGEDHDAKPKRKYVPRGPTRMSTLGLTDDKNGKEAVSFNNKDQPIGDPSVHLASVLGVLVRLNIPLKHKDWRLVPKEAKDNIWEIVMQRFIIDEFYKDYYLGKMGSYLKEDRSRKVGKILALDELEEEEIEKRLAALKPENDTVNEWENQVCVPVRKQFQL</sequence>
<feature type="compositionally biased region" description="Basic and acidic residues" evidence="1">
    <location>
        <begin position="62"/>
        <end position="72"/>
    </location>
</feature>
<feature type="compositionally biased region" description="Polar residues" evidence="1">
    <location>
        <begin position="112"/>
        <end position="130"/>
    </location>
</feature>
<protein>
    <submittedName>
        <fullName evidence="2">Uncharacterized protein</fullName>
    </submittedName>
</protein>
<reference evidence="2" key="1">
    <citation type="submission" date="2022-04" db="EMBL/GenBank/DDBJ databases">
        <title>A functionally conserved STORR gene fusion in Papaver species that diverged 16.8 million years ago.</title>
        <authorList>
            <person name="Catania T."/>
        </authorList>
    </citation>
    <scope>NUCLEOTIDE SEQUENCE</scope>
    <source>
        <strain evidence="2">S-188037</strain>
    </source>
</reference>
<dbReference type="EMBL" id="JAJJMB010000931">
    <property type="protein sequence ID" value="KAI3960525.1"/>
    <property type="molecule type" value="Genomic_DNA"/>
</dbReference>
<proteinExistence type="predicted"/>